<feature type="compositionally biased region" description="Low complexity" evidence="5">
    <location>
        <begin position="81"/>
        <end position="94"/>
    </location>
</feature>
<keyword evidence="2" id="KW-0732">Signal</keyword>
<name>A0A1I8PC19_STOCA</name>
<evidence type="ECO:0000256" key="5">
    <source>
        <dbReference type="SAM" id="MobiDB-lite"/>
    </source>
</evidence>
<evidence type="ECO:0000256" key="2">
    <source>
        <dbReference type="ARBA" id="ARBA00022729"/>
    </source>
</evidence>
<evidence type="ECO:0000313" key="7">
    <source>
        <dbReference type="EnsemblMetazoa" id="SCAU006695-PA"/>
    </source>
</evidence>
<dbReference type="AlphaFoldDB" id="A0A1I8PC19"/>
<keyword evidence="8" id="KW-1185">Reference proteome</keyword>
<evidence type="ECO:0000256" key="3">
    <source>
        <dbReference type="ARBA" id="ARBA00023157"/>
    </source>
</evidence>
<evidence type="ECO:0000256" key="1">
    <source>
        <dbReference type="ARBA" id="ARBA00011748"/>
    </source>
</evidence>
<keyword evidence="3" id="KW-1015">Disulfide bond</keyword>
<dbReference type="InterPro" id="IPR052444">
    <property type="entry name" value="Spz/Toll_ligand-like"/>
</dbReference>
<dbReference type="SUPFAM" id="SSF57501">
    <property type="entry name" value="Cystine-knot cytokines"/>
    <property type="match status" value="1"/>
</dbReference>
<feature type="compositionally biased region" description="Low complexity" evidence="5">
    <location>
        <begin position="533"/>
        <end position="547"/>
    </location>
</feature>
<dbReference type="FunFam" id="2.10.90.10:FF:000018">
    <property type="entry name" value="Spatzle 4"/>
    <property type="match status" value="1"/>
</dbReference>
<gene>
    <name evidence="7" type="primary">106080952</name>
</gene>
<feature type="region of interest" description="Disordered" evidence="5">
    <location>
        <begin position="514"/>
        <end position="560"/>
    </location>
</feature>
<dbReference type="PANTHER" id="PTHR23199">
    <property type="entry name" value="NEUROTROPHIN 1-RELATED"/>
    <property type="match status" value="1"/>
</dbReference>
<dbReference type="OrthoDB" id="6630583at2759"/>
<dbReference type="GO" id="GO:0008083">
    <property type="term" value="F:growth factor activity"/>
    <property type="evidence" value="ECO:0007669"/>
    <property type="project" value="TreeGrafter"/>
</dbReference>
<feature type="compositionally biased region" description="Polar residues" evidence="5">
    <location>
        <begin position="235"/>
        <end position="255"/>
    </location>
</feature>
<sequence>MSLTNFSLPFGALTQSSVPWSPTVSPLHPIHHQLAASTNNLLYSPVDHQQQPDDGAAPPAGSDFYKNNPYAPPQQTSYQYSSNNNNNNNNNNSNGRRKNTYLPPIPPPGTRNTQYHHQAQQQQQQQYHQHPPQQFSHINSHQQQQQQTQQHLAPNNQNVVYKTAVSSTSSSSSSSTATSIASALTSNSGSSNTRTYGEGSYSRFPQPQNNNNNNNNNNNQQPPPLQQQQQQHQQYFNSFASSKQNHQQTRITAGSSQGGVGANGAPTNAATNYGLPGPNIETPAATYGVAAVGNKADNSATQNPADNSNDPYPDRPPGFTRVQAGQGSRTGVHAVLDYDLEEGEVEDENYYDAEDHGEAVKDGSHKSSPMPTVTPIQGPIYLKNGTVPVVPLFHYPTFNNGSFVQIPIWWTALSVALGLDVRGDLIKGVPCIKRYHQLFCPTAGNSYPIEKIERFIDDNKALMRRMYGDFEMNMDNGGPRQQTKKRKRRFIDEPDIFLPPGAFPSFVADDEVDPHAEEHGESYFGKLRKKRQSNQGNRNQGNRNAKQSNGPGGGGASPTGRLDACESKVEIVTPYWASNSAGKIRAIVNTQHFEQAIHQEICSKAQTPRCVGECGCEQKYKWHRLLAYDPDNDCKGIFMDWFLFPSCCVCRCNP</sequence>
<feature type="compositionally biased region" description="Polar residues" evidence="5">
    <location>
        <begin position="296"/>
        <end position="310"/>
    </location>
</feature>
<feature type="compositionally biased region" description="Low complexity" evidence="5">
    <location>
        <begin position="115"/>
        <end position="134"/>
    </location>
</feature>
<proteinExistence type="predicted"/>
<feature type="region of interest" description="Disordered" evidence="5">
    <location>
        <begin position="296"/>
        <end position="330"/>
    </location>
</feature>
<dbReference type="GO" id="GO:0045087">
    <property type="term" value="P:innate immune response"/>
    <property type="evidence" value="ECO:0007669"/>
    <property type="project" value="TreeGrafter"/>
</dbReference>
<protein>
    <recommendedName>
        <fullName evidence="6">Spaetzle domain-containing protein</fullName>
    </recommendedName>
</protein>
<dbReference type="InterPro" id="IPR029034">
    <property type="entry name" value="Cystine-knot_cytokine"/>
</dbReference>
<dbReference type="GO" id="GO:0005121">
    <property type="term" value="F:Toll binding"/>
    <property type="evidence" value="ECO:0007669"/>
    <property type="project" value="TreeGrafter"/>
</dbReference>
<dbReference type="GO" id="GO:0005615">
    <property type="term" value="C:extracellular space"/>
    <property type="evidence" value="ECO:0007669"/>
    <property type="project" value="UniProtKB-ARBA"/>
</dbReference>
<evidence type="ECO:0000259" key="6">
    <source>
        <dbReference type="Pfam" id="PF16077"/>
    </source>
</evidence>
<dbReference type="Gene3D" id="2.10.90.10">
    <property type="entry name" value="Cystine-knot cytokines"/>
    <property type="match status" value="1"/>
</dbReference>
<dbReference type="Proteomes" id="UP000095300">
    <property type="component" value="Unassembled WGS sequence"/>
</dbReference>
<dbReference type="Pfam" id="PF16077">
    <property type="entry name" value="Spaetzle"/>
    <property type="match status" value="1"/>
</dbReference>
<dbReference type="VEuPathDB" id="VectorBase:SCAU006695"/>
<feature type="domain" description="Spaetzle" evidence="6">
    <location>
        <begin position="564"/>
        <end position="652"/>
    </location>
</feature>
<keyword evidence="4" id="KW-0325">Glycoprotein</keyword>
<dbReference type="STRING" id="35570.A0A1I8PC19"/>
<dbReference type="EnsemblMetazoa" id="SCAU006695-RA">
    <property type="protein sequence ID" value="SCAU006695-PA"/>
    <property type="gene ID" value="SCAU006695"/>
</dbReference>
<evidence type="ECO:0000313" key="8">
    <source>
        <dbReference type="Proteomes" id="UP000095300"/>
    </source>
</evidence>
<accession>A0A1I8PC19</accession>
<organism evidence="7 8">
    <name type="scientific">Stomoxys calcitrans</name>
    <name type="common">Stable fly</name>
    <name type="synonym">Conops calcitrans</name>
    <dbReference type="NCBI Taxonomy" id="35570"/>
    <lineage>
        <taxon>Eukaryota</taxon>
        <taxon>Metazoa</taxon>
        <taxon>Ecdysozoa</taxon>
        <taxon>Arthropoda</taxon>
        <taxon>Hexapoda</taxon>
        <taxon>Insecta</taxon>
        <taxon>Pterygota</taxon>
        <taxon>Neoptera</taxon>
        <taxon>Endopterygota</taxon>
        <taxon>Diptera</taxon>
        <taxon>Brachycera</taxon>
        <taxon>Muscomorpha</taxon>
        <taxon>Muscoidea</taxon>
        <taxon>Muscidae</taxon>
        <taxon>Stomoxys</taxon>
    </lineage>
</organism>
<dbReference type="KEGG" id="scac:106080952"/>
<evidence type="ECO:0000256" key="4">
    <source>
        <dbReference type="ARBA" id="ARBA00023180"/>
    </source>
</evidence>
<feature type="region of interest" description="Disordered" evidence="5">
    <location>
        <begin position="182"/>
        <end position="265"/>
    </location>
</feature>
<feature type="region of interest" description="Disordered" evidence="5">
    <location>
        <begin position="45"/>
        <end position="151"/>
    </location>
</feature>
<dbReference type="GO" id="GO:0021556">
    <property type="term" value="P:central nervous system formation"/>
    <property type="evidence" value="ECO:0007669"/>
    <property type="project" value="TreeGrafter"/>
</dbReference>
<comment type="subunit">
    <text evidence="1">Homodimer; disulfide-linked.</text>
</comment>
<dbReference type="InterPro" id="IPR032104">
    <property type="entry name" value="Spaetzle"/>
</dbReference>
<dbReference type="PANTHER" id="PTHR23199:SF13">
    <property type="entry name" value="PROTEIN SPAETZLE 3"/>
    <property type="match status" value="1"/>
</dbReference>
<reference evidence="7" key="1">
    <citation type="submission" date="2020-05" db="UniProtKB">
        <authorList>
            <consortium name="EnsemblMetazoa"/>
        </authorList>
    </citation>
    <scope>IDENTIFICATION</scope>
    <source>
        <strain evidence="7">USDA</strain>
    </source>
</reference>
<feature type="compositionally biased region" description="Low complexity" evidence="5">
    <location>
        <begin position="205"/>
        <end position="234"/>
    </location>
</feature>